<dbReference type="EMBL" id="LAZR01005183">
    <property type="protein sequence ID" value="KKN02104.1"/>
    <property type="molecule type" value="Genomic_DNA"/>
</dbReference>
<accession>A0A0F9M8Q1</accession>
<gene>
    <name evidence="1" type="ORF">LCGC14_1121070</name>
</gene>
<organism evidence="1">
    <name type="scientific">marine sediment metagenome</name>
    <dbReference type="NCBI Taxonomy" id="412755"/>
    <lineage>
        <taxon>unclassified sequences</taxon>
        <taxon>metagenomes</taxon>
        <taxon>ecological metagenomes</taxon>
    </lineage>
</organism>
<reference evidence="1" key="1">
    <citation type="journal article" date="2015" name="Nature">
        <title>Complex archaea that bridge the gap between prokaryotes and eukaryotes.</title>
        <authorList>
            <person name="Spang A."/>
            <person name="Saw J.H."/>
            <person name="Jorgensen S.L."/>
            <person name="Zaremba-Niedzwiedzka K."/>
            <person name="Martijn J."/>
            <person name="Lind A.E."/>
            <person name="van Eijk R."/>
            <person name="Schleper C."/>
            <person name="Guy L."/>
            <person name="Ettema T.J."/>
        </authorList>
    </citation>
    <scope>NUCLEOTIDE SEQUENCE</scope>
</reference>
<dbReference type="AlphaFoldDB" id="A0A0F9M8Q1"/>
<evidence type="ECO:0000313" key="1">
    <source>
        <dbReference type="EMBL" id="KKN02104.1"/>
    </source>
</evidence>
<proteinExistence type="predicted"/>
<protein>
    <submittedName>
        <fullName evidence="1">Uncharacterized protein</fullName>
    </submittedName>
</protein>
<comment type="caution">
    <text evidence="1">The sequence shown here is derived from an EMBL/GenBank/DDBJ whole genome shotgun (WGS) entry which is preliminary data.</text>
</comment>
<sequence length="76" mass="8328">MIQTGTSNRTIWVEDGEEVYPCPCGETHRGPYASYDYGHHTCRHGDELWPMDDEGQGVEVLCSQCGGFVGFLGSAS</sequence>
<name>A0A0F9M8Q1_9ZZZZ</name>